<dbReference type="EMBL" id="JAWQEG010004880">
    <property type="protein sequence ID" value="KAK3859885.1"/>
    <property type="molecule type" value="Genomic_DNA"/>
</dbReference>
<evidence type="ECO:0000256" key="1">
    <source>
        <dbReference type="SAM" id="Phobius"/>
    </source>
</evidence>
<protein>
    <submittedName>
        <fullName evidence="2">Uncharacterized protein</fullName>
    </submittedName>
</protein>
<gene>
    <name evidence="2" type="ORF">Pcinc_034030</name>
</gene>
<evidence type="ECO:0000313" key="3">
    <source>
        <dbReference type="Proteomes" id="UP001286313"/>
    </source>
</evidence>
<keyword evidence="1" id="KW-1133">Transmembrane helix</keyword>
<dbReference type="Proteomes" id="UP001286313">
    <property type="component" value="Unassembled WGS sequence"/>
</dbReference>
<organism evidence="2 3">
    <name type="scientific">Petrolisthes cinctipes</name>
    <name type="common">Flat porcelain crab</name>
    <dbReference type="NCBI Taxonomy" id="88211"/>
    <lineage>
        <taxon>Eukaryota</taxon>
        <taxon>Metazoa</taxon>
        <taxon>Ecdysozoa</taxon>
        <taxon>Arthropoda</taxon>
        <taxon>Crustacea</taxon>
        <taxon>Multicrustacea</taxon>
        <taxon>Malacostraca</taxon>
        <taxon>Eumalacostraca</taxon>
        <taxon>Eucarida</taxon>
        <taxon>Decapoda</taxon>
        <taxon>Pleocyemata</taxon>
        <taxon>Anomura</taxon>
        <taxon>Galatheoidea</taxon>
        <taxon>Porcellanidae</taxon>
        <taxon>Petrolisthes</taxon>
    </lineage>
</organism>
<name>A0AAE1K0Q0_PETCI</name>
<keyword evidence="1" id="KW-0472">Membrane</keyword>
<keyword evidence="3" id="KW-1185">Reference proteome</keyword>
<proteinExistence type="predicted"/>
<dbReference type="AlphaFoldDB" id="A0AAE1K0Q0"/>
<feature type="transmembrane region" description="Helical" evidence="1">
    <location>
        <begin position="43"/>
        <end position="62"/>
    </location>
</feature>
<reference evidence="2" key="1">
    <citation type="submission" date="2023-10" db="EMBL/GenBank/DDBJ databases">
        <title>Genome assemblies of two species of porcelain crab, Petrolisthes cinctipes and Petrolisthes manimaculis (Anomura: Porcellanidae).</title>
        <authorList>
            <person name="Angst P."/>
        </authorList>
    </citation>
    <scope>NUCLEOTIDE SEQUENCE</scope>
    <source>
        <strain evidence="2">PB745_01</strain>
        <tissue evidence="2">Gill</tissue>
    </source>
</reference>
<evidence type="ECO:0000313" key="2">
    <source>
        <dbReference type="EMBL" id="KAK3859885.1"/>
    </source>
</evidence>
<keyword evidence="1" id="KW-0812">Transmembrane</keyword>
<comment type="caution">
    <text evidence="2">The sequence shown here is derived from an EMBL/GenBank/DDBJ whole genome shotgun (WGS) entry which is preliminary data.</text>
</comment>
<accession>A0AAE1K0Q0</accession>
<sequence length="83" mass="9411">MVILFNVEEPRDLSRKPDHNRDHDCMTNTDGTNLYYTKCLQHLVGPVLLLGIFVCSLVAALITTNNIRCFVGSDSILVTMWAW</sequence>